<evidence type="ECO:0000256" key="2">
    <source>
        <dbReference type="ARBA" id="ARBA00022448"/>
    </source>
</evidence>
<dbReference type="InterPro" id="IPR005644">
    <property type="entry name" value="NolW-like"/>
</dbReference>
<keyword evidence="3 9" id="KW-0732">Signal</keyword>
<evidence type="ECO:0000313" key="12">
    <source>
        <dbReference type="Proteomes" id="UP001606099"/>
    </source>
</evidence>
<keyword evidence="2 7" id="KW-0813">Transport</keyword>
<dbReference type="Gene3D" id="3.30.1370.130">
    <property type="match status" value="1"/>
</dbReference>
<comment type="caution">
    <text evidence="11">The sequence shown here is derived from an EMBL/GenBank/DDBJ whole genome shotgun (WGS) entry which is preliminary data.</text>
</comment>
<comment type="similarity">
    <text evidence="6">Belongs to the bacterial secretin family.</text>
</comment>
<evidence type="ECO:0000259" key="10">
    <source>
        <dbReference type="SMART" id="SM00965"/>
    </source>
</evidence>
<evidence type="ECO:0000256" key="3">
    <source>
        <dbReference type="ARBA" id="ARBA00022729"/>
    </source>
</evidence>
<sequence>MKHPYSWRLGLLLATVLAGCSHPALREAETLSQHQQLPQAHAVLAQALREAPQDTQLRMAKLRVSEQLKQQLITQIEAALRSAQWAPAQTLIDELRALEPQHPRLATLTQALARAQRHQTQLAEAQDALRAGKLGTAEALARTVLAEAPQHSGARSLLQQLQQARPLEHAGAAEMGAAFQKIISLEFREAPLRQVFEVLARSSQVDFVFDKDVRADARVTLYLRGVTLDEALRIILNTQQLDRKLLNEQSVLIFPATQAKQREHQELMTRTFYLTNAEVKQVQALVRTMAKVRDIHIDERLNLLVVRDTPEVLRLVERLVASVDMPEPEVMLEVEVLELASDSINTLGLQWPESVSLGLPGGSDAIVLDSRGHITGDLRATIANPLAVAKLKGSSGNAQLLANPKIRVKNHDKARVVIGQKVPVFTTTTNFTGQTSVAASVSYLDVGLKLEVEPTIQLDNDVSIKVNLEVSNIVRQVTGPGGTTGYEIGTRQTTTSLRLADGETQVLAGLISDEDRHNAAGLPGLSGLPLLGRLFGVQGDTRSKNEVVLLITPRVLRNLSLPDAGSTQLPAGTDASPGAFSSRLRAQSRAGGGLGTAPAAAPASPASSADAAAPAPSVTPAPSNTEAVLRMDVTPQVDAGGTVAVSLRQDSGFMLRGQLEYDATRLESLQTVSGAAPGRIPFELPPRGERVLHFRALPAAAGQSQQLRATGLAASGLNGERPPVRQEGAGLVAVGAGS</sequence>
<feature type="region of interest" description="Disordered" evidence="8">
    <location>
        <begin position="561"/>
        <end position="623"/>
    </location>
</feature>
<accession>A0ABW7FX44</accession>
<evidence type="ECO:0000256" key="8">
    <source>
        <dbReference type="SAM" id="MobiDB-lite"/>
    </source>
</evidence>
<evidence type="ECO:0000256" key="7">
    <source>
        <dbReference type="RuleBase" id="RU004004"/>
    </source>
</evidence>
<dbReference type="InterPro" id="IPR050810">
    <property type="entry name" value="Bact_Secretion_Sys_Channel"/>
</dbReference>
<organism evidence="11 12">
    <name type="scientific">Roseateles rivi</name>
    <dbReference type="NCBI Taxonomy" id="3299028"/>
    <lineage>
        <taxon>Bacteria</taxon>
        <taxon>Pseudomonadati</taxon>
        <taxon>Pseudomonadota</taxon>
        <taxon>Betaproteobacteria</taxon>
        <taxon>Burkholderiales</taxon>
        <taxon>Sphaerotilaceae</taxon>
        <taxon>Roseateles</taxon>
    </lineage>
</organism>
<feature type="signal peptide" evidence="9">
    <location>
        <begin position="1"/>
        <end position="26"/>
    </location>
</feature>
<proteinExistence type="inferred from homology"/>
<dbReference type="SMART" id="SM00965">
    <property type="entry name" value="STN"/>
    <property type="match status" value="1"/>
</dbReference>
<dbReference type="RefSeq" id="WP_394461567.1">
    <property type="nucleotide sequence ID" value="NZ_JBIGHZ010000004.1"/>
</dbReference>
<gene>
    <name evidence="11" type="ORF">ACG0Z6_11680</name>
</gene>
<feature type="domain" description="Secretin/TonB short N-terminal" evidence="10">
    <location>
        <begin position="205"/>
        <end position="256"/>
    </location>
</feature>
<keyword evidence="4" id="KW-0472">Membrane</keyword>
<dbReference type="InterPro" id="IPR004846">
    <property type="entry name" value="T2SS/T3SS_dom"/>
</dbReference>
<evidence type="ECO:0000256" key="9">
    <source>
        <dbReference type="SAM" id="SignalP"/>
    </source>
</evidence>
<evidence type="ECO:0000313" key="11">
    <source>
        <dbReference type="EMBL" id="MFG6448894.1"/>
    </source>
</evidence>
<name>A0ABW7FX44_9BURK</name>
<feature type="chain" id="PRO_5046874297" evidence="9">
    <location>
        <begin position="27"/>
        <end position="738"/>
    </location>
</feature>
<evidence type="ECO:0000256" key="1">
    <source>
        <dbReference type="ARBA" id="ARBA00004370"/>
    </source>
</evidence>
<evidence type="ECO:0000256" key="6">
    <source>
        <dbReference type="RuleBase" id="RU004003"/>
    </source>
</evidence>
<comment type="subcellular location">
    <subcellularLocation>
        <location evidence="7">Cell outer membrane</location>
    </subcellularLocation>
    <subcellularLocation>
        <location evidence="1">Membrane</location>
    </subcellularLocation>
</comment>
<dbReference type="PANTHER" id="PTHR30332:SF17">
    <property type="entry name" value="TYPE IV PILIATION SYSTEM PROTEIN DR_0774-RELATED"/>
    <property type="match status" value="1"/>
</dbReference>
<reference evidence="11 12" key="1">
    <citation type="submission" date="2024-08" db="EMBL/GenBank/DDBJ databases">
        <authorList>
            <person name="Lu H."/>
        </authorList>
    </citation>
    <scope>NUCLEOTIDE SEQUENCE [LARGE SCALE GENOMIC DNA]</scope>
    <source>
        <strain evidence="11 12">BYS180W</strain>
    </source>
</reference>
<dbReference type="PROSITE" id="PS51257">
    <property type="entry name" value="PROKAR_LIPOPROTEIN"/>
    <property type="match status" value="1"/>
</dbReference>
<dbReference type="InterPro" id="IPR011662">
    <property type="entry name" value="Secretin/TonB_short_N"/>
</dbReference>
<dbReference type="Pfam" id="PF00263">
    <property type="entry name" value="Secretin"/>
    <property type="match status" value="1"/>
</dbReference>
<dbReference type="Pfam" id="PF03958">
    <property type="entry name" value="Secretin_N"/>
    <property type="match status" value="1"/>
</dbReference>
<feature type="compositionally biased region" description="Low complexity" evidence="8">
    <location>
        <begin position="597"/>
        <end position="623"/>
    </location>
</feature>
<dbReference type="Gene3D" id="3.30.1370.120">
    <property type="match status" value="1"/>
</dbReference>
<evidence type="ECO:0000256" key="5">
    <source>
        <dbReference type="ARBA" id="ARBA00023237"/>
    </source>
</evidence>
<dbReference type="InterPro" id="IPR038591">
    <property type="entry name" value="NolW-like_sf"/>
</dbReference>
<keyword evidence="12" id="KW-1185">Reference proteome</keyword>
<dbReference type="PANTHER" id="PTHR30332">
    <property type="entry name" value="PROBABLE GENERAL SECRETION PATHWAY PROTEIN D"/>
    <property type="match status" value="1"/>
</dbReference>
<keyword evidence="5" id="KW-0998">Cell outer membrane</keyword>
<dbReference type="InterPro" id="IPR001775">
    <property type="entry name" value="GspD/PilQ"/>
</dbReference>
<protein>
    <submittedName>
        <fullName evidence="11">Secretin N-terminal domain-containing protein</fullName>
    </submittedName>
</protein>
<feature type="region of interest" description="Disordered" evidence="8">
    <location>
        <begin position="716"/>
        <end position="738"/>
    </location>
</feature>
<dbReference type="EMBL" id="JBIGHZ010000004">
    <property type="protein sequence ID" value="MFG6448894.1"/>
    <property type="molecule type" value="Genomic_DNA"/>
</dbReference>
<dbReference type="Proteomes" id="UP001606099">
    <property type="component" value="Unassembled WGS sequence"/>
</dbReference>
<evidence type="ECO:0000256" key="4">
    <source>
        <dbReference type="ARBA" id="ARBA00023136"/>
    </source>
</evidence>
<dbReference type="PRINTS" id="PR00811">
    <property type="entry name" value="BCTERIALGSPD"/>
</dbReference>